<accession>A0A5J5DRX1</accession>
<organism evidence="2 3">
    <name type="scientific">Etheostoma spectabile</name>
    <name type="common">orangethroat darter</name>
    <dbReference type="NCBI Taxonomy" id="54343"/>
    <lineage>
        <taxon>Eukaryota</taxon>
        <taxon>Metazoa</taxon>
        <taxon>Chordata</taxon>
        <taxon>Craniata</taxon>
        <taxon>Vertebrata</taxon>
        <taxon>Euteleostomi</taxon>
        <taxon>Actinopterygii</taxon>
        <taxon>Neopterygii</taxon>
        <taxon>Teleostei</taxon>
        <taxon>Neoteleostei</taxon>
        <taxon>Acanthomorphata</taxon>
        <taxon>Eupercaria</taxon>
        <taxon>Perciformes</taxon>
        <taxon>Percoidei</taxon>
        <taxon>Percidae</taxon>
        <taxon>Etheostomatinae</taxon>
        <taxon>Etheostoma</taxon>
    </lineage>
</organism>
<protein>
    <submittedName>
        <fullName evidence="2">Uncharacterized protein</fullName>
    </submittedName>
</protein>
<keyword evidence="3" id="KW-1185">Reference proteome</keyword>
<name>A0A5J5DRX1_9PERO</name>
<evidence type="ECO:0000313" key="3">
    <source>
        <dbReference type="Proteomes" id="UP000327493"/>
    </source>
</evidence>
<proteinExistence type="predicted"/>
<dbReference type="Proteomes" id="UP000327493">
    <property type="component" value="Chromosome 1"/>
</dbReference>
<dbReference type="AlphaFoldDB" id="A0A5J5DRX1"/>
<reference evidence="2 3" key="1">
    <citation type="submission" date="2019-08" db="EMBL/GenBank/DDBJ databases">
        <title>A chromosome-level genome assembly, high-density linkage maps, and genome scans reveal the genomic architecture of hybrid incompatibilities underlying speciation via character displacement in darters (Percidae: Etheostominae).</title>
        <authorList>
            <person name="Moran R.L."/>
            <person name="Catchen J.M."/>
            <person name="Fuller R.C."/>
        </authorList>
    </citation>
    <scope>NUCLEOTIDE SEQUENCE [LARGE SCALE GENOMIC DNA]</scope>
    <source>
        <strain evidence="2">EspeVRDwgs_2016</strain>
        <tissue evidence="2">Muscle</tissue>
    </source>
</reference>
<feature type="region of interest" description="Disordered" evidence="1">
    <location>
        <begin position="1"/>
        <end position="28"/>
    </location>
</feature>
<gene>
    <name evidence="2" type="ORF">FQN60_011456</name>
</gene>
<feature type="non-terminal residue" evidence="2">
    <location>
        <position position="90"/>
    </location>
</feature>
<dbReference type="EMBL" id="VOFY01000001">
    <property type="protein sequence ID" value="KAA8596165.1"/>
    <property type="molecule type" value="Genomic_DNA"/>
</dbReference>
<comment type="caution">
    <text evidence="2">The sequence shown here is derived from an EMBL/GenBank/DDBJ whole genome shotgun (WGS) entry which is preliminary data.</text>
</comment>
<sequence length="90" mass="9815">MSSVEVRATQLPAAVNPGKMGKKPAAGPRRAALGELTNFPAATVHTKETLYLTVAVLDRFLQSPTQQHYSTYDAAHLTRIMQHIAKNVVM</sequence>
<evidence type="ECO:0000256" key="1">
    <source>
        <dbReference type="SAM" id="MobiDB-lite"/>
    </source>
</evidence>
<evidence type="ECO:0000313" key="2">
    <source>
        <dbReference type="EMBL" id="KAA8596165.1"/>
    </source>
</evidence>